<accession>A0A964WVS4</accession>
<gene>
    <name evidence="2" type="ORF">E4O86_22615</name>
</gene>
<feature type="non-terminal residue" evidence="2">
    <location>
        <position position="219"/>
    </location>
</feature>
<reference evidence="2" key="1">
    <citation type="submission" date="2019-03" db="EMBL/GenBank/DDBJ databases">
        <title>Afifella sp. nov., isolated from activated sludge.</title>
        <authorList>
            <person name="Li Q."/>
            <person name="Liu Y."/>
        </authorList>
    </citation>
    <scope>NUCLEOTIDE SEQUENCE</scope>
    <source>
        <strain evidence="2">L72</strain>
    </source>
</reference>
<dbReference type="SUPFAM" id="SSF69618">
    <property type="entry name" value="HemD-like"/>
    <property type="match status" value="1"/>
</dbReference>
<evidence type="ECO:0000313" key="2">
    <source>
        <dbReference type="EMBL" id="MYZ50496.1"/>
    </source>
</evidence>
<proteinExistence type="predicted"/>
<dbReference type="Pfam" id="PF02602">
    <property type="entry name" value="HEM4"/>
    <property type="match status" value="1"/>
</dbReference>
<dbReference type="CDD" id="cd06578">
    <property type="entry name" value="HemD"/>
    <property type="match status" value="1"/>
</dbReference>
<keyword evidence="3" id="KW-1185">Reference proteome</keyword>
<dbReference type="OrthoDB" id="7163809at2"/>
<dbReference type="InterPro" id="IPR036108">
    <property type="entry name" value="4pyrrol_syn_uPrphyn_synt_sf"/>
</dbReference>
<dbReference type="Gene3D" id="3.40.50.10090">
    <property type="match status" value="2"/>
</dbReference>
<organism evidence="2 3">
    <name type="scientific">Propylenella binzhouense</name>
    <dbReference type="NCBI Taxonomy" id="2555902"/>
    <lineage>
        <taxon>Bacteria</taxon>
        <taxon>Pseudomonadati</taxon>
        <taxon>Pseudomonadota</taxon>
        <taxon>Alphaproteobacteria</taxon>
        <taxon>Hyphomicrobiales</taxon>
        <taxon>Propylenellaceae</taxon>
        <taxon>Propylenella</taxon>
    </lineage>
</organism>
<dbReference type="GO" id="GO:0004852">
    <property type="term" value="F:uroporphyrinogen-III synthase activity"/>
    <property type="evidence" value="ECO:0007669"/>
    <property type="project" value="InterPro"/>
</dbReference>
<evidence type="ECO:0000259" key="1">
    <source>
        <dbReference type="Pfam" id="PF02602"/>
    </source>
</evidence>
<dbReference type="InterPro" id="IPR003754">
    <property type="entry name" value="4pyrrol_synth_uPrphyn_synth"/>
</dbReference>
<evidence type="ECO:0000313" key="3">
    <source>
        <dbReference type="Proteomes" id="UP000773614"/>
    </source>
</evidence>
<dbReference type="RefSeq" id="WP_161142810.1">
    <property type="nucleotide sequence ID" value="NZ_SPKJ01000188.1"/>
</dbReference>
<feature type="domain" description="Tetrapyrrole biosynthesis uroporphyrinogen III synthase" evidence="1">
    <location>
        <begin position="14"/>
        <end position="212"/>
    </location>
</feature>
<dbReference type="EMBL" id="SPKJ01000188">
    <property type="protein sequence ID" value="MYZ50496.1"/>
    <property type="molecule type" value="Genomic_DNA"/>
</dbReference>
<sequence length="219" mass="22536">MRLVVTRPEPDGGRTARLLEALGHSVILSPALAIHPDPGVRLPVRRFQAVLVTSANAVRALAARHDADFLKAVPLLAVGDQTAVEAKRSGFPAARSAGGSAEELIALAAGCLSPAGGPLFYAAGETTSTDLAGRLRALGFEVESRAVYRADPEPRLAPAAAEAIAAGTVDGILFHSRRSAAAFALAARAARLVPLPEAVACYCLSERVAEPVRPIAAGP</sequence>
<comment type="caution">
    <text evidence="2">The sequence shown here is derived from an EMBL/GenBank/DDBJ whole genome shotgun (WGS) entry which is preliminary data.</text>
</comment>
<dbReference type="Proteomes" id="UP000773614">
    <property type="component" value="Unassembled WGS sequence"/>
</dbReference>
<dbReference type="AlphaFoldDB" id="A0A964WVS4"/>
<name>A0A964WVS4_9HYPH</name>
<protein>
    <submittedName>
        <fullName evidence="2">Uroporphyrinogen-III synthase</fullName>
    </submittedName>
</protein>
<dbReference type="GO" id="GO:0033014">
    <property type="term" value="P:tetrapyrrole biosynthetic process"/>
    <property type="evidence" value="ECO:0007669"/>
    <property type="project" value="InterPro"/>
</dbReference>